<proteinExistence type="predicted"/>
<keyword evidence="2" id="KW-1185">Reference proteome</keyword>
<evidence type="ECO:0000313" key="1">
    <source>
        <dbReference type="EMBL" id="MDQ0454170.1"/>
    </source>
</evidence>
<name>A0ABU0I7I6_9HYPH</name>
<dbReference type="EMBL" id="JAUSWH010000001">
    <property type="protein sequence ID" value="MDQ0454170.1"/>
    <property type="molecule type" value="Genomic_DNA"/>
</dbReference>
<comment type="caution">
    <text evidence="1">The sequence shown here is derived from an EMBL/GenBank/DDBJ whole genome shotgun (WGS) entry which is preliminary data.</text>
</comment>
<dbReference type="Proteomes" id="UP001235269">
    <property type="component" value="Unassembled WGS sequence"/>
</dbReference>
<accession>A0ABU0I7I6</accession>
<organism evidence="1 2">
    <name type="scientific">Rhizobium paknamense</name>
    <dbReference type="NCBI Taxonomy" id="1206817"/>
    <lineage>
        <taxon>Bacteria</taxon>
        <taxon>Pseudomonadati</taxon>
        <taxon>Pseudomonadota</taxon>
        <taxon>Alphaproteobacteria</taxon>
        <taxon>Hyphomicrobiales</taxon>
        <taxon>Rhizobiaceae</taxon>
        <taxon>Rhizobium/Agrobacterium group</taxon>
        <taxon>Rhizobium</taxon>
    </lineage>
</organism>
<gene>
    <name evidence="1" type="ORF">QO005_000485</name>
</gene>
<sequence>MTGASDLLTNNTRAFARVPGLTLENWLAEETEET</sequence>
<reference evidence="1 2" key="1">
    <citation type="submission" date="2023-07" db="EMBL/GenBank/DDBJ databases">
        <title>Genomic Encyclopedia of Type Strains, Phase IV (KMG-IV): sequencing the most valuable type-strain genomes for metagenomic binning, comparative biology and taxonomic classification.</title>
        <authorList>
            <person name="Goeker M."/>
        </authorList>
    </citation>
    <scope>NUCLEOTIDE SEQUENCE [LARGE SCALE GENOMIC DNA]</scope>
    <source>
        <strain evidence="1 2">DSM 100301</strain>
    </source>
</reference>
<protein>
    <submittedName>
        <fullName evidence="1">Nucleic acid-binding protein</fullName>
    </submittedName>
</protein>
<evidence type="ECO:0000313" key="2">
    <source>
        <dbReference type="Proteomes" id="UP001235269"/>
    </source>
</evidence>